<dbReference type="InParanoid" id="K1PY17"/>
<dbReference type="EMBL" id="JH816104">
    <property type="protein sequence ID" value="EKC29102.1"/>
    <property type="molecule type" value="Genomic_DNA"/>
</dbReference>
<feature type="region of interest" description="Disordered" evidence="1">
    <location>
        <begin position="53"/>
        <end position="73"/>
    </location>
</feature>
<reference evidence="2" key="1">
    <citation type="journal article" date="2012" name="Nature">
        <title>The oyster genome reveals stress adaptation and complexity of shell formation.</title>
        <authorList>
            <person name="Zhang G."/>
            <person name="Fang X."/>
            <person name="Guo X."/>
            <person name="Li L."/>
            <person name="Luo R."/>
            <person name="Xu F."/>
            <person name="Yang P."/>
            <person name="Zhang L."/>
            <person name="Wang X."/>
            <person name="Qi H."/>
            <person name="Xiong Z."/>
            <person name="Que H."/>
            <person name="Xie Y."/>
            <person name="Holland P.W."/>
            <person name="Paps J."/>
            <person name="Zhu Y."/>
            <person name="Wu F."/>
            <person name="Chen Y."/>
            <person name="Wang J."/>
            <person name="Peng C."/>
            <person name="Meng J."/>
            <person name="Yang L."/>
            <person name="Liu J."/>
            <person name="Wen B."/>
            <person name="Zhang N."/>
            <person name="Huang Z."/>
            <person name="Zhu Q."/>
            <person name="Feng Y."/>
            <person name="Mount A."/>
            <person name="Hedgecock D."/>
            <person name="Xu Z."/>
            <person name="Liu Y."/>
            <person name="Domazet-Loso T."/>
            <person name="Du Y."/>
            <person name="Sun X."/>
            <person name="Zhang S."/>
            <person name="Liu B."/>
            <person name="Cheng P."/>
            <person name="Jiang X."/>
            <person name="Li J."/>
            <person name="Fan D."/>
            <person name="Wang W."/>
            <person name="Fu W."/>
            <person name="Wang T."/>
            <person name="Wang B."/>
            <person name="Zhang J."/>
            <person name="Peng Z."/>
            <person name="Li Y."/>
            <person name="Li N."/>
            <person name="Wang J."/>
            <person name="Chen M."/>
            <person name="He Y."/>
            <person name="Tan F."/>
            <person name="Song X."/>
            <person name="Zheng Q."/>
            <person name="Huang R."/>
            <person name="Yang H."/>
            <person name="Du X."/>
            <person name="Chen L."/>
            <person name="Yang M."/>
            <person name="Gaffney P.M."/>
            <person name="Wang S."/>
            <person name="Luo L."/>
            <person name="She Z."/>
            <person name="Ming Y."/>
            <person name="Huang W."/>
            <person name="Zhang S."/>
            <person name="Huang B."/>
            <person name="Zhang Y."/>
            <person name="Qu T."/>
            <person name="Ni P."/>
            <person name="Miao G."/>
            <person name="Wang J."/>
            <person name="Wang Q."/>
            <person name="Steinberg C.E."/>
            <person name="Wang H."/>
            <person name="Li N."/>
            <person name="Qian L."/>
            <person name="Zhang G."/>
            <person name="Li Y."/>
            <person name="Yang H."/>
            <person name="Liu X."/>
            <person name="Wang J."/>
            <person name="Yin Y."/>
            <person name="Wang J."/>
        </authorList>
    </citation>
    <scope>NUCLEOTIDE SEQUENCE [LARGE SCALE GENOMIC DNA]</scope>
    <source>
        <strain evidence="2">05x7-T-G4-1.051#20</strain>
    </source>
</reference>
<feature type="compositionally biased region" description="Basic and acidic residues" evidence="1">
    <location>
        <begin position="53"/>
        <end position="72"/>
    </location>
</feature>
<gene>
    <name evidence="2" type="ORF">CGI_10019740</name>
</gene>
<protein>
    <submittedName>
        <fullName evidence="2">Uncharacterized protein</fullName>
    </submittedName>
</protein>
<accession>K1PY17</accession>
<sequence>MTVELDRVIDDARAKRSGYKSFGDTLPEDKSELHTLQNFLSTILSWFICCGRRRSDDESRGPEGGRGDESSRRSLGTLEGVFAPVALSILNYIDHHPCMHACKV</sequence>
<evidence type="ECO:0000313" key="2">
    <source>
        <dbReference type="EMBL" id="EKC29102.1"/>
    </source>
</evidence>
<dbReference type="AlphaFoldDB" id="K1PY17"/>
<organism evidence="2">
    <name type="scientific">Magallana gigas</name>
    <name type="common">Pacific oyster</name>
    <name type="synonym">Crassostrea gigas</name>
    <dbReference type="NCBI Taxonomy" id="29159"/>
    <lineage>
        <taxon>Eukaryota</taxon>
        <taxon>Metazoa</taxon>
        <taxon>Spiralia</taxon>
        <taxon>Lophotrochozoa</taxon>
        <taxon>Mollusca</taxon>
        <taxon>Bivalvia</taxon>
        <taxon>Autobranchia</taxon>
        <taxon>Pteriomorphia</taxon>
        <taxon>Ostreida</taxon>
        <taxon>Ostreoidea</taxon>
        <taxon>Ostreidae</taxon>
        <taxon>Magallana</taxon>
    </lineage>
</organism>
<name>K1PY17_MAGGI</name>
<proteinExistence type="predicted"/>
<dbReference type="HOGENOM" id="CLU_2252600_0_0_1"/>
<evidence type="ECO:0000256" key="1">
    <source>
        <dbReference type="SAM" id="MobiDB-lite"/>
    </source>
</evidence>